<dbReference type="Proteomes" id="UP000237104">
    <property type="component" value="Unassembled WGS sequence"/>
</dbReference>
<protein>
    <recommendedName>
        <fullName evidence="6">SAM-dependent methyltransferase</fullName>
    </recommendedName>
</protein>
<evidence type="ECO:0000313" key="5">
    <source>
        <dbReference type="Proteomes" id="UP000237104"/>
    </source>
</evidence>
<evidence type="ECO:0000256" key="2">
    <source>
        <dbReference type="PIRSR" id="PIRSR018249-2"/>
    </source>
</evidence>
<dbReference type="InterPro" id="IPR029063">
    <property type="entry name" value="SAM-dependent_MTases_sf"/>
</dbReference>
<comment type="caution">
    <text evidence="4">The sequence shown here is derived from an EMBL/GenBank/DDBJ whole genome shotgun (WGS) entry which is preliminary data.</text>
</comment>
<evidence type="ECO:0000256" key="1">
    <source>
        <dbReference type="PIRSR" id="PIRSR018249-1"/>
    </source>
</evidence>
<dbReference type="OrthoDB" id="108476at2"/>
<feature type="binding site" evidence="2">
    <location>
        <begin position="83"/>
        <end position="84"/>
    </location>
    <ligand>
        <name>S-adenosyl-L-methionine</name>
        <dbReference type="ChEBI" id="CHEBI:59789"/>
    </ligand>
</feature>
<keyword evidence="2" id="KW-0949">S-adenosyl-L-methionine</keyword>
<feature type="binding site" evidence="2">
    <location>
        <position position="189"/>
    </location>
    <ligand>
        <name>S-adenosyl-L-methionine</name>
        <dbReference type="ChEBI" id="CHEBI:59789"/>
    </ligand>
</feature>
<name>A0A2S3Z7W0_9MICO</name>
<feature type="compositionally biased region" description="Low complexity" evidence="3">
    <location>
        <begin position="252"/>
        <end position="264"/>
    </location>
</feature>
<feature type="region of interest" description="Disordered" evidence="3">
    <location>
        <begin position="244"/>
        <end position="264"/>
    </location>
</feature>
<gene>
    <name evidence="4" type="ORF">C3B59_13570</name>
</gene>
<feature type="binding site" evidence="1">
    <location>
        <position position="18"/>
    </location>
    <ligand>
        <name>Zn(2+)</name>
        <dbReference type="ChEBI" id="CHEBI:29105"/>
    </ligand>
</feature>
<reference evidence="4 5" key="1">
    <citation type="submission" date="2018-01" db="EMBL/GenBank/DDBJ databases">
        <title>Cryobacterium sp. nov., from glaciers in China.</title>
        <authorList>
            <person name="Liu Q."/>
            <person name="Xin Y.-H."/>
        </authorList>
    </citation>
    <scope>NUCLEOTIDE SEQUENCE [LARGE SCALE GENOMIC DNA]</scope>
    <source>
        <strain evidence="4 5">TMB1-8</strain>
    </source>
</reference>
<keyword evidence="1" id="KW-0479">Metal-binding</keyword>
<dbReference type="EMBL" id="PPXF01000058">
    <property type="protein sequence ID" value="POH61646.1"/>
    <property type="molecule type" value="Genomic_DNA"/>
</dbReference>
<dbReference type="CDD" id="cd02440">
    <property type="entry name" value="AdoMet_MTases"/>
    <property type="match status" value="1"/>
</dbReference>
<evidence type="ECO:0008006" key="6">
    <source>
        <dbReference type="Google" id="ProtNLM"/>
    </source>
</evidence>
<organism evidence="4 5">
    <name type="scientific">Cryobacterium zongtaii</name>
    <dbReference type="NCBI Taxonomy" id="1259217"/>
    <lineage>
        <taxon>Bacteria</taxon>
        <taxon>Bacillati</taxon>
        <taxon>Actinomycetota</taxon>
        <taxon>Actinomycetes</taxon>
        <taxon>Micrococcales</taxon>
        <taxon>Microbacteriaceae</taxon>
        <taxon>Cryobacterium</taxon>
    </lineage>
</organism>
<keyword evidence="1" id="KW-0862">Zinc</keyword>
<dbReference type="GO" id="GO:0046872">
    <property type="term" value="F:metal ion binding"/>
    <property type="evidence" value="ECO:0007669"/>
    <property type="project" value="UniProtKB-KW"/>
</dbReference>
<sequence>MGDLVPAGDRVLACSTGHRFDTNRRGFASLMVGSRKLIGDSAGMLDARDAFLERGWYTELRDALSALVAAESPHRVIDIGCGTGYYLRGALHAASTGRSPGSPPSPTTRVAALAMDLSAAAVARTVRAGLTDPHSTTDGLVADVWSPLPIRDGAADVAVNVFAPRNPAEFHRILAPGALLAVVVPHPSHLQELRAAGLALDVHGNKTDDLVASLAPGFHLESTADLSKVLVLSPDDVAALIGMGPSSHHISSTDPGDPTGPPGSTEVTVAFRLLGFRRSLD</sequence>
<dbReference type="AlphaFoldDB" id="A0A2S3Z7W0"/>
<dbReference type="SUPFAM" id="SSF53335">
    <property type="entry name" value="S-adenosyl-L-methionine-dependent methyltransferases"/>
    <property type="match status" value="1"/>
</dbReference>
<accession>A0A2S3Z7W0</accession>
<dbReference type="Gene3D" id="3.40.50.150">
    <property type="entry name" value="Vaccinia Virus protein VP39"/>
    <property type="match status" value="1"/>
</dbReference>
<evidence type="ECO:0000256" key="3">
    <source>
        <dbReference type="SAM" id="MobiDB-lite"/>
    </source>
</evidence>
<evidence type="ECO:0000313" key="4">
    <source>
        <dbReference type="EMBL" id="POH61646.1"/>
    </source>
</evidence>
<feature type="binding site" evidence="1">
    <location>
        <position position="14"/>
    </location>
    <ligand>
        <name>Zn(2+)</name>
        <dbReference type="ChEBI" id="CHEBI:29105"/>
    </ligand>
</feature>
<dbReference type="PIRSF" id="PIRSF018249">
    <property type="entry name" value="MyrA_prd"/>
    <property type="match status" value="1"/>
</dbReference>
<dbReference type="InterPro" id="IPR016718">
    <property type="entry name" value="rRNA_m1G-MeTrfase_A_prd"/>
</dbReference>
<dbReference type="RefSeq" id="WP_103431811.1">
    <property type="nucleotide sequence ID" value="NZ_PPXF01000058.1"/>
</dbReference>
<dbReference type="GO" id="GO:0008168">
    <property type="term" value="F:methyltransferase activity"/>
    <property type="evidence" value="ECO:0007669"/>
    <property type="project" value="InterPro"/>
</dbReference>
<proteinExistence type="predicted"/>
<feature type="binding site" evidence="2">
    <location>
        <position position="57"/>
    </location>
    <ligand>
        <name>S-adenosyl-L-methionine</name>
        <dbReference type="ChEBI" id="CHEBI:59789"/>
    </ligand>
</feature>